<dbReference type="Pfam" id="PF01753">
    <property type="entry name" value="zf-MYND"/>
    <property type="match status" value="1"/>
</dbReference>
<evidence type="ECO:0000256" key="3">
    <source>
        <dbReference type="ARBA" id="ARBA00022833"/>
    </source>
</evidence>
<dbReference type="AlphaFoldDB" id="A0A0G4IDF3"/>
<evidence type="ECO:0000256" key="1">
    <source>
        <dbReference type="ARBA" id="ARBA00022723"/>
    </source>
</evidence>
<keyword evidence="1" id="KW-0479">Metal-binding</keyword>
<feature type="compositionally biased region" description="Polar residues" evidence="5">
    <location>
        <begin position="851"/>
        <end position="860"/>
    </location>
</feature>
<dbReference type="GO" id="GO:0008270">
    <property type="term" value="F:zinc ion binding"/>
    <property type="evidence" value="ECO:0007669"/>
    <property type="project" value="UniProtKB-KW"/>
</dbReference>
<evidence type="ECO:0000259" key="6">
    <source>
        <dbReference type="PROSITE" id="PS50865"/>
    </source>
</evidence>
<dbReference type="InterPro" id="IPR002893">
    <property type="entry name" value="Znf_MYND"/>
</dbReference>
<evidence type="ECO:0000256" key="2">
    <source>
        <dbReference type="ARBA" id="ARBA00022771"/>
    </source>
</evidence>
<proteinExistence type="predicted"/>
<name>A0A0G4IDF3_9ALVE</name>
<feature type="compositionally biased region" description="Low complexity" evidence="5">
    <location>
        <begin position="565"/>
        <end position="574"/>
    </location>
</feature>
<feature type="region of interest" description="Disordered" evidence="5">
    <location>
        <begin position="623"/>
        <end position="747"/>
    </location>
</feature>
<keyword evidence="3" id="KW-0862">Zinc</keyword>
<feature type="compositionally biased region" description="Basic and acidic residues" evidence="5">
    <location>
        <begin position="674"/>
        <end position="688"/>
    </location>
</feature>
<feature type="compositionally biased region" description="Basic and acidic residues" evidence="5">
    <location>
        <begin position="623"/>
        <end position="645"/>
    </location>
</feature>
<feature type="region of interest" description="Disordered" evidence="5">
    <location>
        <begin position="840"/>
        <end position="865"/>
    </location>
</feature>
<keyword evidence="2 4" id="KW-0863">Zinc-finger</keyword>
<reference evidence="7" key="1">
    <citation type="submission" date="2014-11" db="EMBL/GenBank/DDBJ databases">
        <authorList>
            <person name="Otto D Thomas"/>
            <person name="Naeem Raeece"/>
        </authorList>
    </citation>
    <scope>NUCLEOTIDE SEQUENCE</scope>
</reference>
<evidence type="ECO:0000256" key="5">
    <source>
        <dbReference type="SAM" id="MobiDB-lite"/>
    </source>
</evidence>
<protein>
    <recommendedName>
        <fullName evidence="6">MYND-type domain-containing protein</fullName>
    </recommendedName>
</protein>
<sequence>MTETAPDSKIDIDLGSNVFPMLKLFGLLESMASTIPDVYGVDVRGLDFAAAVAPVFASRADMVVAYSHRLPFKRARVESFELVDKAIALCREKTDSVIPPDLFTTPPELAQLRPYLAAFVLGSTLSRCLLQSSVEGVDWDEKITSIGLAEILHSTDCKEPDKEGDGDSQPQEASDQTARLLLLRELSCLVSKAQFAFTAPLLKCCHNPQCSFEGLRTPGVHDLLACPLFLQSALALFRLADSAPKWEEGTEAGSWVACVWDLQLTGMQVVRLLCSWSSAVQHHLCKRSFFMKTLRAACEKGPMSVPVSPLSLFPREAQSLFLSVLREQPPLAARWRLGERLAEKMGGGSVEMAAALVRGALAEVCWLPAPPTELLLNLAEKLRDLASVFRQNIGRLGKSSDSSSQKGTKVITEATLVALASEKRGDREGAGEVGLSLMCKRLLQVLFACKVQKDMGSEDSLSEGCWLHIAPPASMMVVGFYQCLGMVLMNRACLDDLAATPAKIDQMIAKLRLLSDASIHEMEEIEAGHSEQKGPPCEEHPTCKVFIELLKNVKNAAKRARETHQQQQKQQQSQSRRRGRERRGRKGNSGGGHQAPQHHPPFSLLEADVATIHSMVRQRLTEADISHFAKPDKPSGRTEPEDRSPLSEANGVPCEPQGEKGTPLPAASASSDSKAQEATEGDQWRDLRPPPCSECLRFVGTHPTSDSEDEAPPQGRDVPSVEGESPNDSVGRKMTRQGKGKAGKGGDGKNRCGGCGFAYFCDSQCLRSAWKGGHKSRCRLMSLHKREDGRGCPFASFDETAAECAHAFPGWTPGGSLQCALGELARLLVISEPAVQRVFDQEDEGRGGGTQKSTDSSSAPPSDLSWDYTSLADFIDLL</sequence>
<gene>
    <name evidence="7" type="ORF">Cvel_13418</name>
</gene>
<feature type="region of interest" description="Disordered" evidence="5">
    <location>
        <begin position="556"/>
        <end position="600"/>
    </location>
</feature>
<dbReference type="SUPFAM" id="SSF144232">
    <property type="entry name" value="HIT/MYND zinc finger-like"/>
    <property type="match status" value="1"/>
</dbReference>
<evidence type="ECO:0000256" key="4">
    <source>
        <dbReference type="PROSITE-ProRule" id="PRU00134"/>
    </source>
</evidence>
<feature type="compositionally biased region" description="Basic residues" evidence="5">
    <location>
        <begin position="733"/>
        <end position="742"/>
    </location>
</feature>
<dbReference type="Gene3D" id="6.10.140.2220">
    <property type="match status" value="1"/>
</dbReference>
<dbReference type="VEuPathDB" id="CryptoDB:Cvel_13418"/>
<organism evidence="7">
    <name type="scientific">Chromera velia CCMP2878</name>
    <dbReference type="NCBI Taxonomy" id="1169474"/>
    <lineage>
        <taxon>Eukaryota</taxon>
        <taxon>Sar</taxon>
        <taxon>Alveolata</taxon>
        <taxon>Colpodellida</taxon>
        <taxon>Chromeraceae</taxon>
        <taxon>Chromera</taxon>
    </lineage>
</organism>
<dbReference type="PROSITE" id="PS50865">
    <property type="entry name" value="ZF_MYND_2"/>
    <property type="match status" value="1"/>
</dbReference>
<evidence type="ECO:0000313" key="7">
    <source>
        <dbReference type="EMBL" id="CEM55280.1"/>
    </source>
</evidence>
<feature type="compositionally biased region" description="Basic residues" evidence="5">
    <location>
        <begin position="575"/>
        <end position="586"/>
    </location>
</feature>
<dbReference type="EMBL" id="CDMZ01005860">
    <property type="protein sequence ID" value="CEM55280.1"/>
    <property type="molecule type" value="Genomic_DNA"/>
</dbReference>
<feature type="domain" description="MYND-type" evidence="6">
    <location>
        <begin position="692"/>
        <end position="778"/>
    </location>
</feature>
<accession>A0A0G4IDF3</accession>